<feature type="DNA-binding region" description="H-T-H motif" evidence="4">
    <location>
        <begin position="40"/>
        <end position="59"/>
    </location>
</feature>
<dbReference type="InterPro" id="IPR009057">
    <property type="entry name" value="Homeodomain-like_sf"/>
</dbReference>
<sequence length="208" mass="22852">MTDASAARPSLRDQQRDQTRQRLLDAAVTSLIERGVARTTTLEVQRRAGASRGALLHHFPSHAAMLSATIGELVRRNDAAVSRALEHHEPGTSPVARAIRSLVEMSSQPAFMAELELWAAARTDPDLQAAIRAAERDARSDRERVVSALFAPVADRPNYAAVVEMTIQVLRGLAVSRQISRRPEAERDLIDRWIWAAETLLSAPPPEG</sequence>
<dbReference type="Pfam" id="PF00440">
    <property type="entry name" value="TetR_N"/>
    <property type="match status" value="1"/>
</dbReference>
<proteinExistence type="predicted"/>
<keyword evidence="2 4" id="KW-0238">DNA-binding</keyword>
<dbReference type="GeneID" id="97241266"/>
<dbReference type="SUPFAM" id="SSF46689">
    <property type="entry name" value="Homeodomain-like"/>
    <property type="match status" value="1"/>
</dbReference>
<dbReference type="Gene3D" id="1.10.357.10">
    <property type="entry name" value="Tetracycline Repressor, domain 2"/>
    <property type="match status" value="1"/>
</dbReference>
<evidence type="ECO:0000313" key="7">
    <source>
        <dbReference type="Proteomes" id="UP000075787"/>
    </source>
</evidence>
<dbReference type="AlphaFoldDB" id="A0A162KG21"/>
<dbReference type="PROSITE" id="PS50977">
    <property type="entry name" value="HTH_TETR_2"/>
    <property type="match status" value="1"/>
</dbReference>
<dbReference type="OrthoDB" id="9809772at2"/>
<comment type="caution">
    <text evidence="6">The sequence shown here is derived from an EMBL/GenBank/DDBJ whole genome shotgun (WGS) entry which is preliminary data.</text>
</comment>
<evidence type="ECO:0000256" key="1">
    <source>
        <dbReference type="ARBA" id="ARBA00023015"/>
    </source>
</evidence>
<name>A0A162KG21_9PROT</name>
<dbReference type="RefSeq" id="WP_062766811.1">
    <property type="nucleotide sequence ID" value="NZ_CP121045.1"/>
</dbReference>
<gene>
    <name evidence="6" type="ORF">AUP44_10000</name>
</gene>
<dbReference type="PANTHER" id="PTHR47506">
    <property type="entry name" value="TRANSCRIPTIONAL REGULATORY PROTEIN"/>
    <property type="match status" value="1"/>
</dbReference>
<accession>A0A162KG21</accession>
<dbReference type="PANTHER" id="PTHR47506:SF1">
    <property type="entry name" value="HTH-TYPE TRANSCRIPTIONAL REGULATOR YJDC"/>
    <property type="match status" value="1"/>
</dbReference>
<evidence type="ECO:0000256" key="3">
    <source>
        <dbReference type="ARBA" id="ARBA00023163"/>
    </source>
</evidence>
<reference evidence="6 7" key="1">
    <citation type="submission" date="2015-12" db="EMBL/GenBank/DDBJ databases">
        <title>Genome sequence of Tistrella mobilis MCCC 1A02139.</title>
        <authorList>
            <person name="Lu L."/>
            <person name="Lai Q."/>
            <person name="Shao Z."/>
            <person name="Qian P."/>
        </authorList>
    </citation>
    <scope>NUCLEOTIDE SEQUENCE [LARGE SCALE GENOMIC DNA]</scope>
    <source>
        <strain evidence="6 7">MCCC 1A02139</strain>
    </source>
</reference>
<organism evidence="6 7">
    <name type="scientific">Tistrella mobilis</name>
    <dbReference type="NCBI Taxonomy" id="171437"/>
    <lineage>
        <taxon>Bacteria</taxon>
        <taxon>Pseudomonadati</taxon>
        <taxon>Pseudomonadota</taxon>
        <taxon>Alphaproteobacteria</taxon>
        <taxon>Geminicoccales</taxon>
        <taxon>Geminicoccaceae</taxon>
        <taxon>Tistrella</taxon>
    </lineage>
</organism>
<dbReference type="GO" id="GO:0003677">
    <property type="term" value="F:DNA binding"/>
    <property type="evidence" value="ECO:0007669"/>
    <property type="project" value="UniProtKB-UniRule"/>
</dbReference>
<dbReference type="EMBL" id="LPZR01000181">
    <property type="protein sequence ID" value="KYO51188.1"/>
    <property type="molecule type" value="Genomic_DNA"/>
</dbReference>
<dbReference type="PRINTS" id="PR00455">
    <property type="entry name" value="HTHTETR"/>
</dbReference>
<evidence type="ECO:0000256" key="4">
    <source>
        <dbReference type="PROSITE-ProRule" id="PRU00335"/>
    </source>
</evidence>
<evidence type="ECO:0000256" key="2">
    <source>
        <dbReference type="ARBA" id="ARBA00023125"/>
    </source>
</evidence>
<evidence type="ECO:0000313" key="6">
    <source>
        <dbReference type="EMBL" id="KYO51188.1"/>
    </source>
</evidence>
<dbReference type="InterPro" id="IPR001647">
    <property type="entry name" value="HTH_TetR"/>
</dbReference>
<feature type="domain" description="HTH tetR-type" evidence="5">
    <location>
        <begin position="17"/>
        <end position="77"/>
    </location>
</feature>
<evidence type="ECO:0000259" key="5">
    <source>
        <dbReference type="PROSITE" id="PS50977"/>
    </source>
</evidence>
<keyword evidence="3" id="KW-0804">Transcription</keyword>
<dbReference type="Proteomes" id="UP000075787">
    <property type="component" value="Unassembled WGS sequence"/>
</dbReference>
<protein>
    <submittedName>
        <fullName evidence="6">TetR family transcriptional regulator</fullName>
    </submittedName>
</protein>
<keyword evidence="1" id="KW-0805">Transcription regulation</keyword>